<dbReference type="InterPro" id="IPR011050">
    <property type="entry name" value="Pectin_lyase_fold/virulence"/>
</dbReference>
<evidence type="ECO:0000256" key="2">
    <source>
        <dbReference type="ARBA" id="ARBA00006027"/>
    </source>
</evidence>
<gene>
    <name evidence="12" type="ORF">F0562_031364</name>
</gene>
<dbReference type="EC" id="3.1.1.11" evidence="4 10"/>
<dbReference type="GO" id="GO:0042545">
    <property type="term" value="P:cell wall modification"/>
    <property type="evidence" value="ECO:0007669"/>
    <property type="project" value="UniProtKB-UniRule"/>
</dbReference>
<dbReference type="InterPro" id="IPR006501">
    <property type="entry name" value="Pectinesterase_inhib_dom"/>
</dbReference>
<dbReference type="InterPro" id="IPR000070">
    <property type="entry name" value="Pectinesterase_cat"/>
</dbReference>
<dbReference type="CDD" id="cd15798">
    <property type="entry name" value="PMEI-like_3"/>
    <property type="match status" value="1"/>
</dbReference>
<comment type="similarity">
    <text evidence="3">In the C-terminal section; belongs to the pectinesterase family.</text>
</comment>
<dbReference type="UniPathway" id="UPA00545">
    <property type="reaction ID" value="UER00823"/>
</dbReference>
<dbReference type="EMBL" id="CM018041">
    <property type="protein sequence ID" value="KAA8533847.1"/>
    <property type="molecule type" value="Genomic_DNA"/>
</dbReference>
<dbReference type="SUPFAM" id="SSF101148">
    <property type="entry name" value="Plant invertase/pectin methylesterase inhibitor"/>
    <property type="match status" value="1"/>
</dbReference>
<sequence>MATKLWRWVTFTSLCFFSETLSINPLSNLNQWCSQTPYPDPCKYYMTQNAHHFAPTNAIEFQKMAVQIAMEQAFQAWQRAMQFGSKCQTEQEKAAWSDCLKLYHHTVLQLNRTLHPNTKCSKFDVQTWLSTALTNLDTCRAGAAELGVLDFMLPLVSNDVSQLISNCLAIYRSLKEGHSSDEGFEFPSWVSSHDRKLLQSSISAAEQANLVVAGDGSGDFRTIKEALDASVNRRDQSVRFIIHVKSGVYRENIEIDNNLNNVMLVGDGLRNTIITGDRSVGGGTTSFNSATVGIMGDKFIARDITFRNTAGPQNHQAVALRSGSDQSIFYRCSIQGYQDTLFVQSQRQFYKQCYIFGTVDIIFGNAAVVFQNCVIYVRRPINGQVNVITAQGRGDPNQNTGISIQNSRVMAARDLKPVLNSFKTYLGRPWQQYSRTVYLKTFLDTLIDPAGWLEWDYTSFGLDTLYYGEYRNYGPASSIIRRVKWPGFREIRDPNEASKFTVDKFIVGQTWLPATGVPFTAGL</sequence>
<keyword evidence="10" id="KW-0732">Signal</keyword>
<evidence type="ECO:0000256" key="9">
    <source>
        <dbReference type="PROSITE-ProRule" id="PRU10040"/>
    </source>
</evidence>
<dbReference type="InterPro" id="IPR035513">
    <property type="entry name" value="Invertase/methylesterase_inhib"/>
</dbReference>
<evidence type="ECO:0000256" key="6">
    <source>
        <dbReference type="ARBA" id="ARBA00023085"/>
    </source>
</evidence>
<feature type="signal peptide" evidence="10">
    <location>
        <begin position="1"/>
        <end position="22"/>
    </location>
</feature>
<evidence type="ECO:0000256" key="3">
    <source>
        <dbReference type="ARBA" id="ARBA00007786"/>
    </source>
</evidence>
<name>A0A5J5AWH8_9ASTE</name>
<dbReference type="FunFam" id="2.160.20.10:FF:000001">
    <property type="entry name" value="Pectinesterase"/>
    <property type="match status" value="1"/>
</dbReference>
<dbReference type="Gene3D" id="2.160.20.10">
    <property type="entry name" value="Single-stranded right-handed beta-helix, Pectin lyase-like"/>
    <property type="match status" value="1"/>
</dbReference>
<evidence type="ECO:0000256" key="8">
    <source>
        <dbReference type="ARBA" id="ARBA00047928"/>
    </source>
</evidence>
<dbReference type="AlphaFoldDB" id="A0A5J5AWH8"/>
<dbReference type="NCBIfam" id="TIGR01614">
    <property type="entry name" value="PME_inhib"/>
    <property type="match status" value="1"/>
</dbReference>
<dbReference type="InterPro" id="IPR033131">
    <property type="entry name" value="Pectinesterase_Asp_AS"/>
</dbReference>
<evidence type="ECO:0000256" key="10">
    <source>
        <dbReference type="RuleBase" id="RU000589"/>
    </source>
</evidence>
<comment type="catalytic activity">
    <reaction evidence="8 10">
        <text>[(1-&gt;4)-alpha-D-galacturonosyl methyl ester](n) + n H2O = [(1-&gt;4)-alpha-D-galacturonosyl](n) + n methanol + n H(+)</text>
        <dbReference type="Rhea" id="RHEA:22380"/>
        <dbReference type="Rhea" id="RHEA-COMP:14570"/>
        <dbReference type="Rhea" id="RHEA-COMP:14573"/>
        <dbReference type="ChEBI" id="CHEBI:15377"/>
        <dbReference type="ChEBI" id="CHEBI:15378"/>
        <dbReference type="ChEBI" id="CHEBI:17790"/>
        <dbReference type="ChEBI" id="CHEBI:140522"/>
        <dbReference type="ChEBI" id="CHEBI:140523"/>
        <dbReference type="EC" id="3.1.1.11"/>
    </reaction>
</comment>
<feature type="chain" id="PRO_5023968356" description="Pectinesterase" evidence="10">
    <location>
        <begin position="23"/>
        <end position="523"/>
    </location>
</feature>
<dbReference type="Pfam" id="PF01095">
    <property type="entry name" value="Pectinesterase"/>
    <property type="match status" value="1"/>
</dbReference>
<keyword evidence="6 10" id="KW-0063">Aspartyl esterase</keyword>
<dbReference type="PANTHER" id="PTHR31707">
    <property type="entry name" value="PECTINESTERASE"/>
    <property type="match status" value="1"/>
</dbReference>
<evidence type="ECO:0000313" key="13">
    <source>
        <dbReference type="Proteomes" id="UP000325577"/>
    </source>
</evidence>
<accession>A0A5J5AWH8</accession>
<protein>
    <recommendedName>
        <fullName evidence="4 10">Pectinesterase</fullName>
        <ecNumber evidence="4 10">3.1.1.11</ecNumber>
    </recommendedName>
</protein>
<reference evidence="12 13" key="1">
    <citation type="submission" date="2019-09" db="EMBL/GenBank/DDBJ databases">
        <title>A chromosome-level genome assembly of the Chinese tupelo Nyssa sinensis.</title>
        <authorList>
            <person name="Yang X."/>
            <person name="Kang M."/>
            <person name="Yang Y."/>
            <person name="Xiong H."/>
            <person name="Wang M."/>
            <person name="Zhang Z."/>
            <person name="Wang Z."/>
            <person name="Wu H."/>
            <person name="Ma T."/>
            <person name="Liu J."/>
            <person name="Xi Z."/>
        </authorList>
    </citation>
    <scope>NUCLEOTIDE SEQUENCE [LARGE SCALE GENOMIC DNA]</scope>
    <source>
        <strain evidence="12">J267</strain>
        <tissue evidence="12">Leaf</tissue>
    </source>
</reference>
<evidence type="ECO:0000256" key="4">
    <source>
        <dbReference type="ARBA" id="ARBA00013229"/>
    </source>
</evidence>
<dbReference type="PROSITE" id="PS00503">
    <property type="entry name" value="PECTINESTERASE_2"/>
    <property type="match status" value="1"/>
</dbReference>
<evidence type="ECO:0000256" key="7">
    <source>
        <dbReference type="ARBA" id="ARBA00023316"/>
    </source>
</evidence>
<comment type="pathway">
    <text evidence="1 10">Glycan metabolism; pectin degradation; 2-dehydro-3-deoxy-D-gluconate from pectin: step 1/5.</text>
</comment>
<keyword evidence="5 10" id="KW-0378">Hydrolase</keyword>
<dbReference type="SMART" id="SM00856">
    <property type="entry name" value="PMEI"/>
    <property type="match status" value="1"/>
</dbReference>
<evidence type="ECO:0000313" key="12">
    <source>
        <dbReference type="EMBL" id="KAA8533847.1"/>
    </source>
</evidence>
<evidence type="ECO:0000256" key="1">
    <source>
        <dbReference type="ARBA" id="ARBA00005184"/>
    </source>
</evidence>
<dbReference type="GO" id="GO:0004857">
    <property type="term" value="F:enzyme inhibitor activity"/>
    <property type="evidence" value="ECO:0007669"/>
    <property type="project" value="InterPro"/>
</dbReference>
<dbReference type="InterPro" id="IPR012334">
    <property type="entry name" value="Pectin_lyas_fold"/>
</dbReference>
<dbReference type="Gene3D" id="1.20.140.40">
    <property type="entry name" value="Invertase/pectin methylesterase inhibitor family protein"/>
    <property type="match status" value="1"/>
</dbReference>
<dbReference type="Proteomes" id="UP000325577">
    <property type="component" value="Linkage Group LG18"/>
</dbReference>
<organism evidence="12 13">
    <name type="scientific">Nyssa sinensis</name>
    <dbReference type="NCBI Taxonomy" id="561372"/>
    <lineage>
        <taxon>Eukaryota</taxon>
        <taxon>Viridiplantae</taxon>
        <taxon>Streptophyta</taxon>
        <taxon>Embryophyta</taxon>
        <taxon>Tracheophyta</taxon>
        <taxon>Spermatophyta</taxon>
        <taxon>Magnoliopsida</taxon>
        <taxon>eudicotyledons</taxon>
        <taxon>Gunneridae</taxon>
        <taxon>Pentapetalae</taxon>
        <taxon>asterids</taxon>
        <taxon>Cornales</taxon>
        <taxon>Nyssaceae</taxon>
        <taxon>Nyssa</taxon>
    </lineage>
</organism>
<keyword evidence="7" id="KW-0961">Cell wall biogenesis/degradation</keyword>
<dbReference type="GO" id="GO:0030599">
    <property type="term" value="F:pectinesterase activity"/>
    <property type="evidence" value="ECO:0007669"/>
    <property type="project" value="UniProtKB-UniRule"/>
</dbReference>
<dbReference type="SUPFAM" id="SSF51126">
    <property type="entry name" value="Pectin lyase-like"/>
    <property type="match status" value="1"/>
</dbReference>
<dbReference type="OrthoDB" id="2019149at2759"/>
<feature type="active site" evidence="9">
    <location>
        <position position="360"/>
    </location>
</feature>
<keyword evidence="13" id="KW-1185">Reference proteome</keyword>
<feature type="domain" description="Pectinesterase inhibitor" evidence="11">
    <location>
        <begin position="24"/>
        <end position="170"/>
    </location>
</feature>
<dbReference type="GO" id="GO:0045490">
    <property type="term" value="P:pectin catabolic process"/>
    <property type="evidence" value="ECO:0007669"/>
    <property type="project" value="UniProtKB-UniRule"/>
</dbReference>
<evidence type="ECO:0000256" key="5">
    <source>
        <dbReference type="ARBA" id="ARBA00022801"/>
    </source>
</evidence>
<proteinExistence type="inferred from homology"/>
<comment type="similarity">
    <text evidence="2">In the N-terminal section; belongs to the PMEI family.</text>
</comment>
<dbReference type="Pfam" id="PF04043">
    <property type="entry name" value="PMEI"/>
    <property type="match status" value="1"/>
</dbReference>
<evidence type="ECO:0000259" key="11">
    <source>
        <dbReference type="SMART" id="SM00856"/>
    </source>
</evidence>